<gene>
    <name evidence="9" type="ORF">FD46_GL000637</name>
</gene>
<evidence type="ECO:0000256" key="5">
    <source>
        <dbReference type="ARBA" id="ARBA00046337"/>
    </source>
</evidence>
<comment type="similarity">
    <text evidence="5">Belongs to the SarZ family.</text>
</comment>
<dbReference type="Gene3D" id="1.10.10.10">
    <property type="entry name" value="Winged helix-like DNA-binding domain superfamily/Winged helix DNA-binding domain"/>
    <property type="match status" value="1"/>
</dbReference>
<organism evidence="9 10">
    <name type="scientific">Liquorilactobacillus oeni DSM 19972</name>
    <dbReference type="NCBI Taxonomy" id="1423777"/>
    <lineage>
        <taxon>Bacteria</taxon>
        <taxon>Bacillati</taxon>
        <taxon>Bacillota</taxon>
        <taxon>Bacilli</taxon>
        <taxon>Lactobacillales</taxon>
        <taxon>Lactobacillaceae</taxon>
        <taxon>Liquorilactobacillus</taxon>
    </lineage>
</organism>
<dbReference type="STRING" id="1423777.FD46_GL000637"/>
<evidence type="ECO:0000259" key="8">
    <source>
        <dbReference type="PROSITE" id="PS50995"/>
    </source>
</evidence>
<proteinExistence type="inferred from homology"/>
<comment type="caution">
    <text evidence="9">The sequence shown here is derived from an EMBL/GenBank/DDBJ whole genome shotgun (WGS) entry which is preliminary data.</text>
</comment>
<dbReference type="EMBL" id="AZEH01000020">
    <property type="protein sequence ID" value="KRL05877.1"/>
    <property type="molecule type" value="Genomic_DNA"/>
</dbReference>
<evidence type="ECO:0000256" key="2">
    <source>
        <dbReference type="ARBA" id="ARBA00023015"/>
    </source>
</evidence>
<dbReference type="Proteomes" id="UP000051686">
    <property type="component" value="Unassembled WGS sequence"/>
</dbReference>
<keyword evidence="10" id="KW-1185">Reference proteome</keyword>
<keyword evidence="4" id="KW-0804">Transcription</keyword>
<dbReference type="InterPro" id="IPR000835">
    <property type="entry name" value="HTH_MarR-typ"/>
</dbReference>
<dbReference type="OrthoDB" id="9806864at2"/>
<keyword evidence="3" id="KW-0238">DNA-binding</keyword>
<sequence length="149" mass="17540">MGLEHRPNKLEDELCFAIYTSQKIYNKFYTTALKEYKLTYPQYITLLTLWENEEPMMIKQIGAKLNLDNGTLTPLLKRMEKDGWIERKHGEEDARRVYICLTHKARNKKYEIKNKLTSCFAAVDMTTEEYQRDVKLVKEIGKRIGLEGG</sequence>
<dbReference type="SMART" id="SM00347">
    <property type="entry name" value="HTH_MARR"/>
    <property type="match status" value="1"/>
</dbReference>
<dbReference type="InterPro" id="IPR036390">
    <property type="entry name" value="WH_DNA-bd_sf"/>
</dbReference>
<dbReference type="SUPFAM" id="SSF46785">
    <property type="entry name" value="Winged helix' DNA-binding domain"/>
    <property type="match status" value="1"/>
</dbReference>
<dbReference type="InterPro" id="IPR055166">
    <property type="entry name" value="Transc_reg_Sar_Rot_HTH"/>
</dbReference>
<evidence type="ECO:0000256" key="6">
    <source>
        <dbReference type="ARBA" id="ARBA00047188"/>
    </source>
</evidence>
<dbReference type="GO" id="GO:0003700">
    <property type="term" value="F:DNA-binding transcription factor activity"/>
    <property type="evidence" value="ECO:0007669"/>
    <property type="project" value="InterPro"/>
</dbReference>
<comment type="subcellular location">
    <subcellularLocation>
        <location evidence="1">Cytoplasm</location>
    </subcellularLocation>
</comment>
<accession>A0A0R1MKF7</accession>
<dbReference type="RefSeq" id="WP_057895603.1">
    <property type="nucleotide sequence ID" value="NZ_AZEH01000020.1"/>
</dbReference>
<feature type="domain" description="HTH marR-type" evidence="8">
    <location>
        <begin position="11"/>
        <end position="142"/>
    </location>
</feature>
<reference evidence="9 10" key="1">
    <citation type="journal article" date="2015" name="Genome Announc.">
        <title>Expanding the biotechnology potential of lactobacilli through comparative genomics of 213 strains and associated genera.</title>
        <authorList>
            <person name="Sun Z."/>
            <person name="Harris H.M."/>
            <person name="McCann A."/>
            <person name="Guo C."/>
            <person name="Argimon S."/>
            <person name="Zhang W."/>
            <person name="Yang X."/>
            <person name="Jeffery I.B."/>
            <person name="Cooney J.C."/>
            <person name="Kagawa T.F."/>
            <person name="Liu W."/>
            <person name="Song Y."/>
            <person name="Salvetti E."/>
            <person name="Wrobel A."/>
            <person name="Rasinkangas P."/>
            <person name="Parkhill J."/>
            <person name="Rea M.C."/>
            <person name="O'Sullivan O."/>
            <person name="Ritari J."/>
            <person name="Douillard F.P."/>
            <person name="Paul Ross R."/>
            <person name="Yang R."/>
            <person name="Briner A.E."/>
            <person name="Felis G.E."/>
            <person name="de Vos W.M."/>
            <person name="Barrangou R."/>
            <person name="Klaenhammer T.R."/>
            <person name="Caufield P.W."/>
            <person name="Cui Y."/>
            <person name="Zhang H."/>
            <person name="O'Toole P.W."/>
        </authorList>
    </citation>
    <scope>NUCLEOTIDE SEQUENCE [LARGE SCALE GENOMIC DNA]</scope>
    <source>
        <strain evidence="9 10">DSM 19972</strain>
    </source>
</reference>
<dbReference type="AlphaFoldDB" id="A0A0R1MKF7"/>
<evidence type="ECO:0000256" key="4">
    <source>
        <dbReference type="ARBA" id="ARBA00023163"/>
    </source>
</evidence>
<dbReference type="PATRIC" id="fig|1423777.3.peg.657"/>
<dbReference type="Pfam" id="PF22381">
    <property type="entry name" value="Staph_reg_Sar_Rot"/>
    <property type="match status" value="1"/>
</dbReference>
<evidence type="ECO:0000256" key="3">
    <source>
        <dbReference type="ARBA" id="ARBA00023125"/>
    </source>
</evidence>
<evidence type="ECO:0000313" key="10">
    <source>
        <dbReference type="Proteomes" id="UP000051686"/>
    </source>
</evidence>
<dbReference type="InterPro" id="IPR036388">
    <property type="entry name" value="WH-like_DNA-bd_sf"/>
</dbReference>
<evidence type="ECO:0000256" key="7">
    <source>
        <dbReference type="ARBA" id="ARBA00047207"/>
    </source>
</evidence>
<evidence type="ECO:0000256" key="1">
    <source>
        <dbReference type="ARBA" id="ARBA00004496"/>
    </source>
</evidence>
<dbReference type="PROSITE" id="PS50995">
    <property type="entry name" value="HTH_MARR_2"/>
    <property type="match status" value="1"/>
</dbReference>
<dbReference type="GO" id="GO:0005737">
    <property type="term" value="C:cytoplasm"/>
    <property type="evidence" value="ECO:0007669"/>
    <property type="project" value="UniProtKB-SubCell"/>
</dbReference>
<name>A0A0R1MKF7_9LACO</name>
<dbReference type="GO" id="GO:0003677">
    <property type="term" value="F:DNA binding"/>
    <property type="evidence" value="ECO:0007669"/>
    <property type="project" value="UniProtKB-KW"/>
</dbReference>
<protein>
    <recommendedName>
        <fullName evidence="6">HTH-type transcriptional regulator SarZ</fullName>
    </recommendedName>
    <alternativeName>
        <fullName evidence="7">Staphylococcal accessory regulator Z</fullName>
    </alternativeName>
</protein>
<dbReference type="PANTHER" id="PTHR42756:SF1">
    <property type="entry name" value="TRANSCRIPTIONAL REPRESSOR OF EMRAB OPERON"/>
    <property type="match status" value="1"/>
</dbReference>
<keyword evidence="2" id="KW-0805">Transcription regulation</keyword>
<dbReference type="PANTHER" id="PTHR42756">
    <property type="entry name" value="TRANSCRIPTIONAL REGULATOR, MARR"/>
    <property type="match status" value="1"/>
</dbReference>
<evidence type="ECO:0000313" key="9">
    <source>
        <dbReference type="EMBL" id="KRL05877.1"/>
    </source>
</evidence>